<evidence type="ECO:0000313" key="2">
    <source>
        <dbReference type="Proteomes" id="UP001223084"/>
    </source>
</evidence>
<organism evidence="1 2">
    <name type="scientific">Heyndrickxia coagulans</name>
    <name type="common">Weizmannia coagulans</name>
    <dbReference type="NCBI Taxonomy" id="1398"/>
    <lineage>
        <taxon>Bacteria</taxon>
        <taxon>Bacillati</taxon>
        <taxon>Bacillota</taxon>
        <taxon>Bacilli</taxon>
        <taxon>Bacillales</taxon>
        <taxon>Bacillaceae</taxon>
        <taxon>Heyndrickxia</taxon>
    </lineage>
</organism>
<reference evidence="1" key="1">
    <citation type="submission" date="2023-06" db="EMBL/GenBank/DDBJ databases">
        <title>Probiogenomic evaluation and L lactic producing Weizmannia coaggulans BKMTCR2-2 from tree bark.</title>
        <authorList>
            <person name="Mahittikon J."/>
            <person name="Tanasupawat S."/>
        </authorList>
    </citation>
    <scope>NUCLEOTIDE SEQUENCE</scope>
    <source>
        <strain evidence="1">BKMTCR2-2</strain>
    </source>
</reference>
<proteinExistence type="predicted"/>
<dbReference type="AlphaFoldDB" id="A0AAW7C6Q4"/>
<dbReference type="EMBL" id="JASUZX010000001">
    <property type="protein sequence ID" value="MDL5039507.1"/>
    <property type="molecule type" value="Genomic_DNA"/>
</dbReference>
<dbReference type="RefSeq" id="WP_285957561.1">
    <property type="nucleotide sequence ID" value="NZ_JASUZX010000001.1"/>
</dbReference>
<gene>
    <name evidence="1" type="ORF">QN341_00085</name>
</gene>
<comment type="caution">
    <text evidence="1">The sequence shown here is derived from an EMBL/GenBank/DDBJ whole genome shotgun (WGS) entry which is preliminary data.</text>
</comment>
<sequence length="42" mass="4937">MSYGALSRAGWPVRELIRRIMADYFKYDRLVGVQFKTNVKEA</sequence>
<name>A0AAW7C6Q4_HEYCO</name>
<accession>A0AAW7C6Q4</accession>
<evidence type="ECO:0000313" key="1">
    <source>
        <dbReference type="EMBL" id="MDL5039507.1"/>
    </source>
</evidence>
<protein>
    <submittedName>
        <fullName evidence="1">Uncharacterized protein</fullName>
    </submittedName>
</protein>
<dbReference type="Proteomes" id="UP001223084">
    <property type="component" value="Unassembled WGS sequence"/>
</dbReference>